<comment type="caution">
    <text evidence="2">The sequence shown here is derived from an EMBL/GenBank/DDBJ whole genome shotgun (WGS) entry which is preliminary data.</text>
</comment>
<sequence>MISLLNAQFDNHFDLLDAVQQRAKESGFAVAIKNSNLQKGTVYIQCVHGQQYKNTHQLTDSECLKSRCTIKTGCAWVMYASVPKKTGKWTVKKISPLENHNHDMDEHAGLSYHQH</sequence>
<dbReference type="Proteomes" id="UP000605846">
    <property type="component" value="Unassembled WGS sequence"/>
</dbReference>
<evidence type="ECO:0000313" key="2">
    <source>
        <dbReference type="EMBL" id="KAF7720623.1"/>
    </source>
</evidence>
<evidence type="ECO:0000259" key="1">
    <source>
        <dbReference type="Pfam" id="PF03101"/>
    </source>
</evidence>
<proteinExistence type="predicted"/>
<dbReference type="OrthoDB" id="2234212at2759"/>
<feature type="domain" description="FAR1" evidence="1">
    <location>
        <begin position="23"/>
        <end position="104"/>
    </location>
</feature>
<protein>
    <recommendedName>
        <fullName evidence="1">FAR1 domain-containing protein</fullName>
    </recommendedName>
</protein>
<organism evidence="2 3">
    <name type="scientific">Apophysomyces ossiformis</name>
    <dbReference type="NCBI Taxonomy" id="679940"/>
    <lineage>
        <taxon>Eukaryota</taxon>
        <taxon>Fungi</taxon>
        <taxon>Fungi incertae sedis</taxon>
        <taxon>Mucoromycota</taxon>
        <taxon>Mucoromycotina</taxon>
        <taxon>Mucoromycetes</taxon>
        <taxon>Mucorales</taxon>
        <taxon>Mucorineae</taxon>
        <taxon>Mucoraceae</taxon>
        <taxon>Apophysomyces</taxon>
    </lineage>
</organism>
<dbReference type="AlphaFoldDB" id="A0A8H7BIF2"/>
<gene>
    <name evidence="2" type="ORF">EC973_006875</name>
</gene>
<dbReference type="Pfam" id="PF03101">
    <property type="entry name" value="FAR1"/>
    <property type="match status" value="1"/>
</dbReference>
<name>A0A8H7BIF2_9FUNG</name>
<evidence type="ECO:0000313" key="3">
    <source>
        <dbReference type="Proteomes" id="UP000605846"/>
    </source>
</evidence>
<dbReference type="EMBL" id="JABAYA010000467">
    <property type="protein sequence ID" value="KAF7720623.1"/>
    <property type="molecule type" value="Genomic_DNA"/>
</dbReference>
<accession>A0A8H7BIF2</accession>
<dbReference type="InterPro" id="IPR004330">
    <property type="entry name" value="FAR1_DNA_bnd_dom"/>
</dbReference>
<keyword evidence="3" id="KW-1185">Reference proteome</keyword>
<reference evidence="2" key="1">
    <citation type="submission" date="2020-01" db="EMBL/GenBank/DDBJ databases">
        <title>Genome Sequencing of Three Apophysomyces-Like Fungal Strains Confirms a Novel Fungal Genus in the Mucoromycota with divergent Burkholderia-like Endosymbiotic Bacteria.</title>
        <authorList>
            <person name="Stajich J.E."/>
            <person name="Macias A.M."/>
            <person name="Carter-House D."/>
            <person name="Lovett B."/>
            <person name="Kasson L.R."/>
            <person name="Berry K."/>
            <person name="Grigoriev I."/>
            <person name="Chang Y."/>
            <person name="Spatafora J."/>
            <person name="Kasson M.T."/>
        </authorList>
    </citation>
    <scope>NUCLEOTIDE SEQUENCE</scope>
    <source>
        <strain evidence="2">NRRL A-21654</strain>
    </source>
</reference>